<accession>A0A9P7ZNR9</accession>
<keyword evidence="2" id="KW-1185">Reference proteome</keyword>
<protein>
    <submittedName>
        <fullName evidence="1">Uncharacterized protein</fullName>
    </submittedName>
</protein>
<dbReference type="PANTHER" id="PTHR42749:SF1">
    <property type="entry name" value="CELL SHAPE-DETERMINING PROTEIN MREB"/>
    <property type="match status" value="1"/>
</dbReference>
<organism evidence="1 2">
    <name type="scientific">Emericellopsis atlantica</name>
    <dbReference type="NCBI Taxonomy" id="2614577"/>
    <lineage>
        <taxon>Eukaryota</taxon>
        <taxon>Fungi</taxon>
        <taxon>Dikarya</taxon>
        <taxon>Ascomycota</taxon>
        <taxon>Pezizomycotina</taxon>
        <taxon>Sordariomycetes</taxon>
        <taxon>Hypocreomycetidae</taxon>
        <taxon>Hypocreales</taxon>
        <taxon>Bionectriaceae</taxon>
        <taxon>Emericellopsis</taxon>
    </lineage>
</organism>
<dbReference type="EMBL" id="MU251252">
    <property type="protein sequence ID" value="KAG9255092.1"/>
    <property type="molecule type" value="Genomic_DNA"/>
</dbReference>
<evidence type="ECO:0000313" key="1">
    <source>
        <dbReference type="EMBL" id="KAG9255092.1"/>
    </source>
</evidence>
<dbReference type="OrthoDB" id="2394218at2759"/>
<gene>
    <name evidence="1" type="ORF">F5Z01DRAFT_653948</name>
</gene>
<sequence length="618" mass="69548">MVKMNDGPDLLFGIDLGMSCTGVSYLNRTRGNNIVQIFKDWGGYRVEDKAPTRLKYVDNKGKPSSWGFKCENDHYGEVQEWFKTDFGVGPRASDRQVKVRRLYIDYLECLYEQLRSEFPPAVLNGKHWDRASIRFYFSVPATWDTAIVDEFCVLARRAGFGSQPGFDVKATLTEPHAVAAYTLSCEGFIESGQTVLIIDAGGGTVDLCFLNIDDALKGKISMSEVKPVQGTQCGSTFIDSGFMELAKARLQPLAHMLGSSIEDVAWQMMRGIDFQSNKKELGSGRWGDEDTFRIKIPNMPHSISEASLRVKDGDMQFAWSELRQIFDTQVVQMTWMLDSMMEHQGLRASPRYSQVNHVILSGGLGSSKYVQKEIFGHISKSKLGSLRGAKLHQSTEPQMSVCRGLLEHAIQSHESSTMFRSRLSRTSLGVPCRVRCKTMATGSKKHLQRLAEDKGRITKDQSGQRWVEGYMDWFVRWGDNINDSKSIRYPFSVEFGLELDPSHRRAQVPIMTSLRNPVPDFNELEVVRLHTTLDADLSQVGRGSIVKKNTIWSRGNRNPVVKVRFLIEAVVGIADVTFRCLDAETGKQISADAALPFQMEERSVPMPASFLVREDTDE</sequence>
<dbReference type="PANTHER" id="PTHR42749">
    <property type="entry name" value="CELL SHAPE-DETERMINING PROTEIN MREB"/>
    <property type="match status" value="1"/>
</dbReference>
<proteinExistence type="predicted"/>
<dbReference type="InterPro" id="IPR043129">
    <property type="entry name" value="ATPase_NBD"/>
</dbReference>
<dbReference type="Proteomes" id="UP000887229">
    <property type="component" value="Unassembled WGS sequence"/>
</dbReference>
<dbReference type="RefSeq" id="XP_046119016.1">
    <property type="nucleotide sequence ID" value="XM_046263391.1"/>
</dbReference>
<name>A0A9P7ZNR9_9HYPO</name>
<dbReference type="AlphaFoldDB" id="A0A9P7ZNR9"/>
<reference evidence="1" key="1">
    <citation type="journal article" date="2021" name="IMA Fungus">
        <title>Genomic characterization of three marine fungi, including Emericellopsis atlantica sp. nov. with signatures of a generalist lifestyle and marine biomass degradation.</title>
        <authorList>
            <person name="Hagestad O.C."/>
            <person name="Hou L."/>
            <person name="Andersen J.H."/>
            <person name="Hansen E.H."/>
            <person name="Altermark B."/>
            <person name="Li C."/>
            <person name="Kuhnert E."/>
            <person name="Cox R.J."/>
            <person name="Crous P.W."/>
            <person name="Spatafora J.W."/>
            <person name="Lail K."/>
            <person name="Amirebrahimi M."/>
            <person name="Lipzen A."/>
            <person name="Pangilinan J."/>
            <person name="Andreopoulos W."/>
            <person name="Hayes R.D."/>
            <person name="Ng V."/>
            <person name="Grigoriev I.V."/>
            <person name="Jackson S.A."/>
            <person name="Sutton T.D.S."/>
            <person name="Dobson A.D.W."/>
            <person name="Rama T."/>
        </authorList>
    </citation>
    <scope>NUCLEOTIDE SEQUENCE</scope>
    <source>
        <strain evidence="1">TS7</strain>
    </source>
</reference>
<dbReference type="SUPFAM" id="SSF53067">
    <property type="entry name" value="Actin-like ATPase domain"/>
    <property type="match status" value="2"/>
</dbReference>
<dbReference type="GeneID" id="70294294"/>
<dbReference type="Gene3D" id="3.30.420.40">
    <property type="match status" value="2"/>
</dbReference>
<dbReference type="CDD" id="cd10170">
    <property type="entry name" value="ASKHA_NBD_HSP70"/>
    <property type="match status" value="1"/>
</dbReference>
<comment type="caution">
    <text evidence="1">The sequence shown here is derived from an EMBL/GenBank/DDBJ whole genome shotgun (WGS) entry which is preliminary data.</text>
</comment>
<evidence type="ECO:0000313" key="2">
    <source>
        <dbReference type="Proteomes" id="UP000887229"/>
    </source>
</evidence>
<dbReference type="Gene3D" id="3.90.640.10">
    <property type="entry name" value="Actin, Chain A, domain 4"/>
    <property type="match status" value="1"/>
</dbReference>